<protein>
    <submittedName>
        <fullName evidence="8">ATP:Cob(I)alamin adenosyltransferase</fullName>
        <ecNumber evidence="8">2.5.1.17</ecNumber>
    </submittedName>
</protein>
<keyword evidence="6" id="KW-0175">Coiled coil</keyword>
<evidence type="ECO:0000259" key="7">
    <source>
        <dbReference type="Pfam" id="PF01923"/>
    </source>
</evidence>
<dbReference type="SUPFAM" id="SSF89028">
    <property type="entry name" value="Cobalamin adenosyltransferase-like"/>
    <property type="match status" value="1"/>
</dbReference>
<keyword evidence="3 8" id="KW-0808">Transferase</keyword>
<evidence type="ECO:0000256" key="4">
    <source>
        <dbReference type="ARBA" id="ARBA00022741"/>
    </source>
</evidence>
<organism evidence="8">
    <name type="scientific">hydrothermal vent metagenome</name>
    <dbReference type="NCBI Taxonomy" id="652676"/>
    <lineage>
        <taxon>unclassified sequences</taxon>
        <taxon>metagenomes</taxon>
        <taxon>ecological metagenomes</taxon>
    </lineage>
</organism>
<dbReference type="GO" id="GO:0008817">
    <property type="term" value="F:corrinoid adenosyltransferase activity"/>
    <property type="evidence" value="ECO:0007669"/>
    <property type="project" value="UniProtKB-EC"/>
</dbReference>
<name>A0A3B0RHZ9_9ZZZZ</name>
<accession>A0A3B0RHZ9</accession>
<dbReference type="AlphaFoldDB" id="A0A3B0RHZ9"/>
<dbReference type="InterPro" id="IPR016030">
    <property type="entry name" value="CblAdoTrfase-like"/>
</dbReference>
<dbReference type="Gene3D" id="1.20.1200.10">
    <property type="entry name" value="Cobalamin adenosyltransferase-like"/>
    <property type="match status" value="1"/>
</dbReference>
<dbReference type="FunFam" id="1.20.1200.10:FF:000003">
    <property type="entry name" value="ATP:cob(I)alamin adenosyltransferase"/>
    <property type="match status" value="1"/>
</dbReference>
<evidence type="ECO:0000256" key="3">
    <source>
        <dbReference type="ARBA" id="ARBA00022679"/>
    </source>
</evidence>
<dbReference type="EC" id="2.5.1.17" evidence="8"/>
<dbReference type="GO" id="GO:0005524">
    <property type="term" value="F:ATP binding"/>
    <property type="evidence" value="ECO:0007669"/>
    <property type="project" value="UniProtKB-KW"/>
</dbReference>
<dbReference type="PANTHER" id="PTHR12213:SF0">
    <property type="entry name" value="CORRINOID ADENOSYLTRANSFERASE MMAB"/>
    <property type="match status" value="1"/>
</dbReference>
<dbReference type="PANTHER" id="PTHR12213">
    <property type="entry name" value="CORRINOID ADENOSYLTRANSFERASE"/>
    <property type="match status" value="1"/>
</dbReference>
<dbReference type="GO" id="GO:0005737">
    <property type="term" value="C:cytoplasm"/>
    <property type="evidence" value="ECO:0007669"/>
    <property type="project" value="UniProtKB-SubCell"/>
</dbReference>
<keyword evidence="4" id="KW-0547">Nucleotide-binding</keyword>
<evidence type="ECO:0000256" key="2">
    <source>
        <dbReference type="ARBA" id="ARBA00022490"/>
    </source>
</evidence>
<evidence type="ECO:0000256" key="1">
    <source>
        <dbReference type="ARBA" id="ARBA00004496"/>
    </source>
</evidence>
<reference evidence="8" key="1">
    <citation type="submission" date="2018-06" db="EMBL/GenBank/DDBJ databases">
        <authorList>
            <person name="Zhirakovskaya E."/>
        </authorList>
    </citation>
    <scope>NUCLEOTIDE SEQUENCE</scope>
</reference>
<keyword evidence="5" id="KW-0067">ATP-binding</keyword>
<dbReference type="InterPro" id="IPR029499">
    <property type="entry name" value="PduO-typ"/>
</dbReference>
<gene>
    <name evidence="8" type="ORF">MNBD_ALPHA04-399</name>
</gene>
<dbReference type="Pfam" id="PF01923">
    <property type="entry name" value="Cob_adeno_trans"/>
    <property type="match status" value="1"/>
</dbReference>
<evidence type="ECO:0000256" key="5">
    <source>
        <dbReference type="ARBA" id="ARBA00022840"/>
    </source>
</evidence>
<evidence type="ECO:0000256" key="6">
    <source>
        <dbReference type="SAM" id="Coils"/>
    </source>
</evidence>
<proteinExistence type="predicted"/>
<dbReference type="EMBL" id="UOEF01000146">
    <property type="protein sequence ID" value="VAV92680.1"/>
    <property type="molecule type" value="Genomic_DNA"/>
</dbReference>
<dbReference type="NCBIfam" id="TIGR00636">
    <property type="entry name" value="PduO_Nterm"/>
    <property type="match status" value="1"/>
</dbReference>
<sequence length="192" mass="20691">MVKLNKIYTRTGDDGTTGLVDGSRIAKNDPRMAAIGDIDELNSVLGVAIYAVTDDDLVAKLRMIQNDLFDLGADLATPAGEGDNFTPSEMVLRITPAQVERLEREIDALNDKLEPLTSFILPGGNDAAAAIHLARAVARRAERTAVNAAQKMAINPQALAYINRLSDYLFVLGRAINNDGKDDILWVAGASR</sequence>
<keyword evidence="2" id="KW-0963">Cytoplasm</keyword>
<feature type="domain" description="Cobalamin adenosyltransferase-like" evidence="7">
    <location>
        <begin position="7"/>
        <end position="175"/>
    </location>
</feature>
<feature type="coiled-coil region" evidence="6">
    <location>
        <begin position="92"/>
        <end position="119"/>
    </location>
</feature>
<comment type="subcellular location">
    <subcellularLocation>
        <location evidence="1">Cytoplasm</location>
    </subcellularLocation>
</comment>
<dbReference type="InterPro" id="IPR036451">
    <property type="entry name" value="CblAdoTrfase-like_sf"/>
</dbReference>
<evidence type="ECO:0000313" key="8">
    <source>
        <dbReference type="EMBL" id="VAV92680.1"/>
    </source>
</evidence>